<organism evidence="1 2">
    <name type="scientific">Vitis vinifera</name>
    <name type="common">Grape</name>
    <dbReference type="NCBI Taxonomy" id="29760"/>
    <lineage>
        <taxon>Eukaryota</taxon>
        <taxon>Viridiplantae</taxon>
        <taxon>Streptophyta</taxon>
        <taxon>Embryophyta</taxon>
        <taxon>Tracheophyta</taxon>
        <taxon>Spermatophyta</taxon>
        <taxon>Magnoliopsida</taxon>
        <taxon>eudicotyledons</taxon>
        <taxon>Gunneridae</taxon>
        <taxon>Pentapetalae</taxon>
        <taxon>rosids</taxon>
        <taxon>Vitales</taxon>
        <taxon>Vitaceae</taxon>
        <taxon>Viteae</taxon>
        <taxon>Vitis</taxon>
    </lineage>
</organism>
<accession>A0A438HC45</accession>
<name>A0A438HC45_VITVI</name>
<gene>
    <name evidence="1" type="primary">RTL1</name>
    <name evidence="1" type="ORF">CK203_049083</name>
</gene>
<dbReference type="PANTHER" id="PTHR48475">
    <property type="entry name" value="RIBONUCLEASE H"/>
    <property type="match status" value="1"/>
</dbReference>
<dbReference type="InterPro" id="IPR043502">
    <property type="entry name" value="DNA/RNA_pol_sf"/>
</dbReference>
<dbReference type="AlphaFoldDB" id="A0A438HC45"/>
<dbReference type="EMBL" id="QGNW01000245">
    <property type="protein sequence ID" value="RVW82035.1"/>
    <property type="molecule type" value="Genomic_DNA"/>
</dbReference>
<comment type="caution">
    <text evidence="1">The sequence shown here is derived from an EMBL/GenBank/DDBJ whole genome shotgun (WGS) entry which is preliminary data.</text>
</comment>
<dbReference type="Proteomes" id="UP000288805">
    <property type="component" value="Unassembled WGS sequence"/>
</dbReference>
<evidence type="ECO:0000313" key="2">
    <source>
        <dbReference type="Proteomes" id="UP000288805"/>
    </source>
</evidence>
<dbReference type="InterPro" id="IPR043128">
    <property type="entry name" value="Rev_trsase/Diguanyl_cyclase"/>
</dbReference>
<reference evidence="1 2" key="1">
    <citation type="journal article" date="2018" name="PLoS Genet.">
        <title>Population sequencing reveals clonal diversity and ancestral inbreeding in the grapevine cultivar Chardonnay.</title>
        <authorList>
            <person name="Roach M.J."/>
            <person name="Johnson D.L."/>
            <person name="Bohlmann J."/>
            <person name="van Vuuren H.J."/>
            <person name="Jones S.J."/>
            <person name="Pretorius I.S."/>
            <person name="Schmidt S.A."/>
            <person name="Borneman A.R."/>
        </authorList>
    </citation>
    <scope>NUCLEOTIDE SEQUENCE [LARGE SCALE GENOMIC DNA]</scope>
    <source>
        <strain evidence="2">cv. Chardonnay</strain>
        <tissue evidence="1">Leaf</tissue>
    </source>
</reference>
<dbReference type="SUPFAM" id="SSF56672">
    <property type="entry name" value="DNA/RNA polymerases"/>
    <property type="match status" value="1"/>
</dbReference>
<dbReference type="Gene3D" id="3.30.70.270">
    <property type="match status" value="1"/>
</dbReference>
<evidence type="ECO:0000313" key="1">
    <source>
        <dbReference type="EMBL" id="RVW82035.1"/>
    </source>
</evidence>
<sequence>MKFNLTKCAFNVSTGKFLGFMVIQRRIKVNPAQVKFILETPTSNNKKELQRLTGHLTTLGRFIAHFTDKLQIFFFTLKKANTFSWTNECKKAFEVVKHYLTKPPILSSPKSTKEFYMYLAVSNCTSPTRELVEQAICLSFLVSNNEVEYEAMLSGLDLTLILAAARLEVKRDSQLIFRQVPQEDNGKADTLAGIAATLPINGMIMLPNYLKVAPSITPKPAYRTTSRRPMGATSFALAYGMEVIIPTELTCLLPKQSCKIKRTMMKNS</sequence>
<dbReference type="PANTHER" id="PTHR48475:SF2">
    <property type="entry name" value="RIBONUCLEASE H"/>
    <property type="match status" value="1"/>
</dbReference>
<proteinExistence type="predicted"/>
<protein>
    <submittedName>
        <fullName evidence="1">Retrotransposon-like protein 1</fullName>
    </submittedName>
</protein>